<dbReference type="SUPFAM" id="SSF52540">
    <property type="entry name" value="P-loop containing nucleoside triphosphate hydrolases"/>
    <property type="match status" value="1"/>
</dbReference>
<proteinExistence type="predicted"/>
<dbReference type="RefSeq" id="WP_143019446.1">
    <property type="nucleotide sequence ID" value="NZ_FMXM01000012.1"/>
</dbReference>
<name>A0A1G5YXL4_9HYPH</name>
<reference evidence="2 3" key="1">
    <citation type="submission" date="2016-10" db="EMBL/GenBank/DDBJ databases">
        <authorList>
            <person name="de Groot N.N."/>
        </authorList>
    </citation>
    <scope>NUCLEOTIDE SEQUENCE [LARGE SCALE GENOMIC DNA]</scope>
    <source>
        <strain evidence="2 3">CGMCC 1.12097</strain>
    </source>
</reference>
<evidence type="ECO:0008006" key="4">
    <source>
        <dbReference type="Google" id="ProtNLM"/>
    </source>
</evidence>
<protein>
    <recommendedName>
        <fullName evidence="4">NACHT domain-containing protein</fullName>
    </recommendedName>
</protein>
<organism evidence="2 3">
    <name type="scientific">Mesorhizobium qingshengii</name>
    <dbReference type="NCBI Taxonomy" id="1165689"/>
    <lineage>
        <taxon>Bacteria</taxon>
        <taxon>Pseudomonadati</taxon>
        <taxon>Pseudomonadota</taxon>
        <taxon>Alphaproteobacteria</taxon>
        <taxon>Hyphomicrobiales</taxon>
        <taxon>Phyllobacteriaceae</taxon>
        <taxon>Mesorhizobium</taxon>
    </lineage>
</organism>
<dbReference type="InterPro" id="IPR027417">
    <property type="entry name" value="P-loop_NTPase"/>
</dbReference>
<dbReference type="AlphaFoldDB" id="A0A1G5YXL4"/>
<gene>
    <name evidence="2" type="ORF">SAMN02927914_03822</name>
</gene>
<dbReference type="OrthoDB" id="7820209at2"/>
<evidence type="ECO:0000313" key="2">
    <source>
        <dbReference type="EMBL" id="SDA86993.1"/>
    </source>
</evidence>
<evidence type="ECO:0000256" key="1">
    <source>
        <dbReference type="SAM" id="MobiDB-lite"/>
    </source>
</evidence>
<evidence type="ECO:0000313" key="3">
    <source>
        <dbReference type="Proteomes" id="UP000198588"/>
    </source>
</evidence>
<dbReference type="Gene3D" id="3.40.50.300">
    <property type="entry name" value="P-loop containing nucleotide triphosphate hydrolases"/>
    <property type="match status" value="1"/>
</dbReference>
<dbReference type="STRING" id="1165689.SAMN02927914_03822"/>
<sequence>MDLPIDQQPFSGFLADFGNLVSTHSEQDEDIELSEDDEIEFGSFIVHSHPNILSTLMHRSFDKFDPQSWYQEECDRSDEKRFRRRSVLPNRIVLLGGPGQGKSTIGQFLAQLCRARLLRETRSAQTPEINSAIAAILKRAAVESIPVDGPLRYPFHVELPRYADALSEAHRVDSNLSIAAYLAKQVEKASDVGVTSAAFRRWMKEIPTVVILDGLDEVPHSGNRTQVILAIEEFLDTLHEENADSLILATSRPQGYQDELSPKLWEHWNLELLDTSDALKLASYAAPILVSEESRRDEIMTILSEAAQEEATAPLMSSPLQVMLLFQLVSTHNNIPKDRWTLFYRHYETLRDREIAKGGRNGQTIGRFRSQIDRIHYDAGYLLHLRAEGTGGANAFFTIAEFSTLVMDHLRRDGFDDDLPRLTHEIVDLATNRLVFLRCQVEGQVAFDVRSLQEFMAAARLTTSPEGRIKDRLYEIAGRAHWLHVFKIACSKIYASNAHEALREPIIALLDSLDTGDRSPNDRIVKVGARLALQLLTDGTASSLPIYRRKLTVRAIKLLSVPDRDVIRSLARALDLSNREILEPFFVEAISGGDIISRHSALRLLGLVSRDDQDHNFDWPSELLAKSWPTTPSEVLEIFDELSFIPHSRNIIDRIKTSLWQTSPARCLAWIRDMASDSPDEREIPPDLLICEPASRQKYSNFYDKYGSRTNISFSYVGMRSSVFVEQVPDSALPIWRLARSVSSFCEDPTTASAAAFLDEMCRLDLLEEAKSLQLPWVLRALLVNVGDVEALRKRSDELRAGLHGDTAAWEAAETRWESSGVTQLELVPTNGEGGIPSNFITQGAPPPTGRRIERGYANALPELLDLVERLPTSIWALNTLLFYISRTDLPLDDERANAILIGSSKNKAPSGQTSSWLVAAIVAAWPTAKNHELLADRLRELLPIKQSLFSRSSSHLETLLNIFSSNPDLRDLLPLIANLYRALYRPSEEGKLSRLEFQEVPGDRSEISASIMMLRILEGDIDSNLSTIVQTLLASESVPVPFLLRALARDSERRTRTELALAIAREVLTRRKVQASRIAYDTLSNAVDAQPVLLAQAAVADRLELPQALAPPSSAVSQ</sequence>
<feature type="region of interest" description="Disordered" evidence="1">
    <location>
        <begin position="828"/>
        <end position="848"/>
    </location>
</feature>
<dbReference type="Proteomes" id="UP000198588">
    <property type="component" value="Unassembled WGS sequence"/>
</dbReference>
<dbReference type="EMBL" id="FMXM01000012">
    <property type="protein sequence ID" value="SDA86993.1"/>
    <property type="molecule type" value="Genomic_DNA"/>
</dbReference>
<accession>A0A1G5YXL4</accession>